<gene>
    <name evidence="2" type="ORF">N334_06297</name>
</gene>
<feature type="domain" description="LRAT" evidence="1">
    <location>
        <begin position="43"/>
        <end position="152"/>
    </location>
</feature>
<protein>
    <recommendedName>
        <fullName evidence="1">LRAT domain-containing protein</fullName>
    </recommendedName>
</protein>
<evidence type="ECO:0000259" key="1">
    <source>
        <dbReference type="PROSITE" id="PS51934"/>
    </source>
</evidence>
<dbReference type="Pfam" id="PF04970">
    <property type="entry name" value="LRAT"/>
    <property type="match status" value="1"/>
</dbReference>
<evidence type="ECO:0000313" key="2">
    <source>
        <dbReference type="EMBL" id="KFQ60289.1"/>
    </source>
</evidence>
<feature type="non-terminal residue" evidence="2">
    <location>
        <position position="152"/>
    </location>
</feature>
<accession>A0A091SNS8</accession>
<dbReference type="Proteomes" id="UP000054150">
    <property type="component" value="Unassembled WGS sequence"/>
</dbReference>
<proteinExistence type="predicted"/>
<keyword evidence="3" id="KW-1185">Reference proteome</keyword>
<feature type="non-terminal residue" evidence="2">
    <location>
        <position position="1"/>
    </location>
</feature>
<dbReference type="AlphaFoldDB" id="A0A091SNS8"/>
<dbReference type="Gene3D" id="3.90.1720.10">
    <property type="entry name" value="endopeptidase domain like (from Nostoc punctiforme)"/>
    <property type="match status" value="1"/>
</dbReference>
<name>A0A091SNS8_PELCR</name>
<dbReference type="InterPro" id="IPR007053">
    <property type="entry name" value="LRAT_dom"/>
</dbReference>
<reference evidence="2 3" key="1">
    <citation type="submission" date="2014-04" db="EMBL/GenBank/DDBJ databases">
        <title>Genome evolution of avian class.</title>
        <authorList>
            <person name="Zhang G."/>
            <person name="Li C."/>
        </authorList>
    </citation>
    <scope>NUCLEOTIDE SEQUENCE [LARGE SCALE GENOMIC DNA]</scope>
    <source>
        <strain evidence="2">BGI_N334</strain>
    </source>
</reference>
<evidence type="ECO:0000313" key="3">
    <source>
        <dbReference type="Proteomes" id="UP000054150"/>
    </source>
</evidence>
<sequence>QREYEAFKFLFHKSVPGHGEVFKVVSESTLQPRDILLLPMDTSSGLSSSSFKHTAVYCGDGEVIHFQTKHLNPCSFVNILSNSGRISKEGFKAMKKERKKCQIYQKKGGINLNDFHSKVREAMNSKAKYHLGKNNCIHFALYLLGLMDFYMQ</sequence>
<organism evidence="2 3">
    <name type="scientific">Pelecanus crispus</name>
    <name type="common">Dalmatian pelican</name>
    <dbReference type="NCBI Taxonomy" id="36300"/>
    <lineage>
        <taxon>Eukaryota</taxon>
        <taxon>Metazoa</taxon>
        <taxon>Chordata</taxon>
        <taxon>Craniata</taxon>
        <taxon>Vertebrata</taxon>
        <taxon>Euteleostomi</taxon>
        <taxon>Archelosauria</taxon>
        <taxon>Archosauria</taxon>
        <taxon>Dinosauria</taxon>
        <taxon>Saurischia</taxon>
        <taxon>Theropoda</taxon>
        <taxon>Coelurosauria</taxon>
        <taxon>Aves</taxon>
        <taxon>Neognathae</taxon>
        <taxon>Neoaves</taxon>
        <taxon>Aequornithes</taxon>
        <taxon>Pelecaniformes</taxon>
        <taxon>Pelecanidae</taxon>
        <taxon>Pelecanus</taxon>
    </lineage>
</organism>
<dbReference type="EMBL" id="KK480292">
    <property type="protein sequence ID" value="KFQ60289.1"/>
    <property type="molecule type" value="Genomic_DNA"/>
</dbReference>
<dbReference type="PROSITE" id="PS51934">
    <property type="entry name" value="LRAT"/>
    <property type="match status" value="1"/>
</dbReference>